<dbReference type="EMBL" id="BHYM01000060">
    <property type="protein sequence ID" value="GCE42509.1"/>
    <property type="molecule type" value="Genomic_DNA"/>
</dbReference>
<dbReference type="Gene3D" id="6.10.30.10">
    <property type="match status" value="1"/>
</dbReference>
<dbReference type="Pfam" id="PF12172">
    <property type="entry name" value="zf-ChsH2"/>
    <property type="match status" value="1"/>
</dbReference>
<sequence length="143" mass="15636">MSDIVAQTLPGEQIRITTDTATEPFWQAAKEKRLVACQCADCGHFRMPPTPFCPECQSTEKNWPELSGRATVYSYVVVHGFPGLPDITLVPVVVEFADAGQARLVTNAVGVNPEDVQIGMELTVDFVDIADGWKLPVFRPSAD</sequence>
<dbReference type="RefSeq" id="WP_124394450.1">
    <property type="nucleotide sequence ID" value="NZ_BHYM01000060.1"/>
</dbReference>
<dbReference type="PANTHER" id="PTHR34075">
    <property type="entry name" value="BLR3430 PROTEIN"/>
    <property type="match status" value="1"/>
</dbReference>
<feature type="domain" description="ChsH2 C-terminal OB-fold" evidence="1">
    <location>
        <begin position="63"/>
        <end position="126"/>
    </location>
</feature>
<dbReference type="AlphaFoldDB" id="A0A402CG41"/>
<evidence type="ECO:0000313" key="4">
    <source>
        <dbReference type="Proteomes" id="UP000287519"/>
    </source>
</evidence>
<protein>
    <recommendedName>
        <fullName evidence="5">Acyl dehydratase</fullName>
    </recommendedName>
</protein>
<reference evidence="3 4" key="1">
    <citation type="submission" date="2018-11" db="EMBL/GenBank/DDBJ databases">
        <title>Microbial catabolism of amino acid.</title>
        <authorList>
            <person name="Hibi M."/>
            <person name="Ogawa J."/>
        </authorList>
    </citation>
    <scope>NUCLEOTIDE SEQUENCE [LARGE SCALE GENOMIC DNA]</scope>
    <source>
        <strain evidence="3 4">C31-06</strain>
    </source>
</reference>
<dbReference type="SUPFAM" id="SSF50249">
    <property type="entry name" value="Nucleic acid-binding proteins"/>
    <property type="match status" value="1"/>
</dbReference>
<evidence type="ECO:0000259" key="2">
    <source>
        <dbReference type="Pfam" id="PF12172"/>
    </source>
</evidence>
<proteinExistence type="predicted"/>
<evidence type="ECO:0000313" key="3">
    <source>
        <dbReference type="EMBL" id="GCE42509.1"/>
    </source>
</evidence>
<organism evidence="3 4">
    <name type="scientific">Rhodococcus wratislaviensis</name>
    <name type="common">Tsukamurella wratislaviensis</name>
    <dbReference type="NCBI Taxonomy" id="44752"/>
    <lineage>
        <taxon>Bacteria</taxon>
        <taxon>Bacillati</taxon>
        <taxon>Actinomycetota</taxon>
        <taxon>Actinomycetes</taxon>
        <taxon>Mycobacteriales</taxon>
        <taxon>Nocardiaceae</taxon>
        <taxon>Rhodococcus</taxon>
    </lineage>
</organism>
<dbReference type="PANTHER" id="PTHR34075:SF5">
    <property type="entry name" value="BLR3430 PROTEIN"/>
    <property type="match status" value="1"/>
</dbReference>
<feature type="domain" description="ChsH2 rubredoxin-like zinc ribbon" evidence="2">
    <location>
        <begin position="26"/>
        <end position="60"/>
    </location>
</feature>
<keyword evidence="4" id="KW-1185">Reference proteome</keyword>
<dbReference type="InterPro" id="IPR002878">
    <property type="entry name" value="ChsH2_C"/>
</dbReference>
<name>A0A402CG41_RHOWR</name>
<gene>
    <name evidence="3" type="ORF">Rhow_006638</name>
</gene>
<dbReference type="InterPro" id="IPR012340">
    <property type="entry name" value="NA-bd_OB-fold"/>
</dbReference>
<accession>A0A402CG41</accession>
<dbReference type="InterPro" id="IPR022002">
    <property type="entry name" value="ChsH2_Znr"/>
</dbReference>
<dbReference type="InterPro" id="IPR052513">
    <property type="entry name" value="Thioester_dehydratase-like"/>
</dbReference>
<comment type="caution">
    <text evidence="3">The sequence shown here is derived from an EMBL/GenBank/DDBJ whole genome shotgun (WGS) entry which is preliminary data.</text>
</comment>
<dbReference type="Proteomes" id="UP000287519">
    <property type="component" value="Unassembled WGS sequence"/>
</dbReference>
<dbReference type="Pfam" id="PF01796">
    <property type="entry name" value="OB_ChsH2_C"/>
    <property type="match status" value="1"/>
</dbReference>
<evidence type="ECO:0000259" key="1">
    <source>
        <dbReference type="Pfam" id="PF01796"/>
    </source>
</evidence>
<evidence type="ECO:0008006" key="5">
    <source>
        <dbReference type="Google" id="ProtNLM"/>
    </source>
</evidence>
<dbReference type="OrthoDB" id="7470921at2"/>